<evidence type="ECO:0000313" key="4">
    <source>
        <dbReference type="Proteomes" id="UP000244855"/>
    </source>
</evidence>
<name>A0A2V1DAZ6_9PLEO</name>
<feature type="region of interest" description="Disordered" evidence="1">
    <location>
        <begin position="306"/>
        <end position="353"/>
    </location>
</feature>
<feature type="compositionally biased region" description="Basic and acidic residues" evidence="1">
    <location>
        <begin position="341"/>
        <end position="353"/>
    </location>
</feature>
<evidence type="ECO:0000313" key="3">
    <source>
        <dbReference type="EMBL" id="PVH95252.1"/>
    </source>
</evidence>
<feature type="compositionally biased region" description="Basic and acidic residues" evidence="1">
    <location>
        <begin position="316"/>
        <end position="334"/>
    </location>
</feature>
<keyword evidence="2" id="KW-0472">Membrane</keyword>
<protein>
    <submittedName>
        <fullName evidence="3">Uncharacterized protein</fullName>
    </submittedName>
</protein>
<reference evidence="3 4" key="1">
    <citation type="journal article" date="2018" name="Sci. Rep.">
        <title>Comparative genomics provides insights into the lifestyle and reveals functional heterogeneity of dark septate endophytic fungi.</title>
        <authorList>
            <person name="Knapp D.G."/>
            <person name="Nemeth J.B."/>
            <person name="Barry K."/>
            <person name="Hainaut M."/>
            <person name="Henrissat B."/>
            <person name="Johnson J."/>
            <person name="Kuo A."/>
            <person name="Lim J.H.P."/>
            <person name="Lipzen A."/>
            <person name="Nolan M."/>
            <person name="Ohm R.A."/>
            <person name="Tamas L."/>
            <person name="Grigoriev I.V."/>
            <person name="Spatafora J.W."/>
            <person name="Nagy L.G."/>
            <person name="Kovacs G.M."/>
        </authorList>
    </citation>
    <scope>NUCLEOTIDE SEQUENCE [LARGE SCALE GENOMIC DNA]</scope>
    <source>
        <strain evidence="3 4">DSE2036</strain>
    </source>
</reference>
<keyword evidence="2" id="KW-1133">Transmembrane helix</keyword>
<organism evidence="3 4">
    <name type="scientific">Periconia macrospinosa</name>
    <dbReference type="NCBI Taxonomy" id="97972"/>
    <lineage>
        <taxon>Eukaryota</taxon>
        <taxon>Fungi</taxon>
        <taxon>Dikarya</taxon>
        <taxon>Ascomycota</taxon>
        <taxon>Pezizomycotina</taxon>
        <taxon>Dothideomycetes</taxon>
        <taxon>Pleosporomycetidae</taxon>
        <taxon>Pleosporales</taxon>
        <taxon>Massarineae</taxon>
        <taxon>Periconiaceae</taxon>
        <taxon>Periconia</taxon>
    </lineage>
</organism>
<dbReference type="Proteomes" id="UP000244855">
    <property type="component" value="Unassembled WGS sequence"/>
</dbReference>
<evidence type="ECO:0000256" key="2">
    <source>
        <dbReference type="SAM" id="Phobius"/>
    </source>
</evidence>
<accession>A0A2V1DAZ6</accession>
<keyword evidence="4" id="KW-1185">Reference proteome</keyword>
<sequence length="365" mass="41756">MGLSCPPLILNVAYLGLLLLSTFVLNLLRGFVTYTTSHESNPTTKDPPPVVESVNHAEPTVQPIAPPTSHAIVELIAQAPTPPNSPSLKLNSGHSNPLAMAVSAILLCPFCKTNLTSESDEDLRIHVRRCIVNTNTTTCPSPGCSKHLASLSNRNRVMFTKHLRSCTLSPKATLFNPKPKSPKKFHLFISTNPFVPSITLSPPPDPPRTAHIIRREARRYPDSFFNTEMLYPPPTTSKNRLDVYFRESAHYPWLAKSVVAKEHRANQLRWKRREERKKNESVQDRELRQRYMRLRIDKRAEKLERAFKQEEEDETEREKEKQRMEEALLKRKQDEETEEADKDKEPKRAKQIEEGELLQLGVIAF</sequence>
<dbReference type="AlphaFoldDB" id="A0A2V1DAZ6"/>
<evidence type="ECO:0000256" key="1">
    <source>
        <dbReference type="SAM" id="MobiDB-lite"/>
    </source>
</evidence>
<proteinExistence type="predicted"/>
<gene>
    <name evidence="3" type="ORF">DM02DRAFT_660349</name>
</gene>
<feature type="transmembrane region" description="Helical" evidence="2">
    <location>
        <begin position="12"/>
        <end position="32"/>
    </location>
</feature>
<dbReference type="EMBL" id="KZ805503">
    <property type="protein sequence ID" value="PVH95252.1"/>
    <property type="molecule type" value="Genomic_DNA"/>
</dbReference>
<keyword evidence="2" id="KW-0812">Transmembrane</keyword>